<proteinExistence type="predicted"/>
<dbReference type="GO" id="GO:0030286">
    <property type="term" value="C:dynein complex"/>
    <property type="evidence" value="ECO:0007669"/>
    <property type="project" value="InterPro"/>
</dbReference>
<accession>A0A225WLU8</accession>
<sequence length="102" mass="11713">MKQSIYKLMRAGLLDYDTKERSMWICDHPEHVVATVAQITWARSTEEALNNSNPADEIHTWYKRIIYELNEIIVKIRGDLSSVKCKVIVAIVTTAIPALLRN</sequence>
<comment type="caution">
    <text evidence="1">The sequence shown here is derived from an EMBL/GenBank/DDBJ whole genome shotgun (WGS) entry which is preliminary data.</text>
</comment>
<dbReference type="AlphaFoldDB" id="A0A225WLU8"/>
<name>A0A225WLU8_9STRA</name>
<dbReference type="PANTHER" id="PTHR45703">
    <property type="entry name" value="DYNEIN HEAVY CHAIN"/>
    <property type="match status" value="1"/>
</dbReference>
<dbReference type="InterPro" id="IPR026983">
    <property type="entry name" value="DHC"/>
</dbReference>
<reference evidence="2" key="1">
    <citation type="submission" date="2017-03" db="EMBL/GenBank/DDBJ databases">
        <title>Phytopthora megakarya and P. palmivora, two closely related causual agents of cacao black pod achieved similar genome size and gene model numbers by different mechanisms.</title>
        <authorList>
            <person name="Ali S."/>
            <person name="Shao J."/>
            <person name="Larry D.J."/>
            <person name="Kronmiller B."/>
            <person name="Shen D."/>
            <person name="Strem M.D."/>
            <person name="Melnick R.L."/>
            <person name="Guiltinan M.J."/>
            <person name="Tyler B.M."/>
            <person name="Meinhardt L.W."/>
            <person name="Bailey B.A."/>
        </authorList>
    </citation>
    <scope>NUCLEOTIDE SEQUENCE [LARGE SCALE GENOMIC DNA]</scope>
    <source>
        <strain evidence="2">zdho120</strain>
    </source>
</reference>
<dbReference type="PANTHER" id="PTHR45703:SF36">
    <property type="entry name" value="DYNEIN HEAVY CHAIN, CYTOPLASMIC"/>
    <property type="match status" value="1"/>
</dbReference>
<dbReference type="Proteomes" id="UP000198211">
    <property type="component" value="Unassembled WGS sequence"/>
</dbReference>
<dbReference type="GO" id="GO:0051959">
    <property type="term" value="F:dynein light intermediate chain binding"/>
    <property type="evidence" value="ECO:0007669"/>
    <property type="project" value="InterPro"/>
</dbReference>
<dbReference type="Gene3D" id="1.20.58.1120">
    <property type="match status" value="1"/>
</dbReference>
<gene>
    <name evidence="1" type="ORF">PHMEG_0007657</name>
</gene>
<organism evidence="1 2">
    <name type="scientific">Phytophthora megakarya</name>
    <dbReference type="NCBI Taxonomy" id="4795"/>
    <lineage>
        <taxon>Eukaryota</taxon>
        <taxon>Sar</taxon>
        <taxon>Stramenopiles</taxon>
        <taxon>Oomycota</taxon>
        <taxon>Peronosporomycetes</taxon>
        <taxon>Peronosporales</taxon>
        <taxon>Peronosporaceae</taxon>
        <taxon>Phytophthora</taxon>
    </lineage>
</organism>
<dbReference type="GO" id="GO:0045505">
    <property type="term" value="F:dynein intermediate chain binding"/>
    <property type="evidence" value="ECO:0007669"/>
    <property type="project" value="InterPro"/>
</dbReference>
<dbReference type="EMBL" id="NBNE01000613">
    <property type="protein sequence ID" value="OWZ18278.1"/>
    <property type="molecule type" value="Genomic_DNA"/>
</dbReference>
<keyword evidence="2" id="KW-1185">Reference proteome</keyword>
<evidence type="ECO:0000313" key="1">
    <source>
        <dbReference type="EMBL" id="OWZ18278.1"/>
    </source>
</evidence>
<protein>
    <submittedName>
        <fullName evidence="1">Dynein heavy chain</fullName>
    </submittedName>
</protein>
<evidence type="ECO:0000313" key="2">
    <source>
        <dbReference type="Proteomes" id="UP000198211"/>
    </source>
</evidence>
<dbReference type="STRING" id="4795.A0A225WLU8"/>
<dbReference type="GO" id="GO:0007018">
    <property type="term" value="P:microtubule-based movement"/>
    <property type="evidence" value="ECO:0007669"/>
    <property type="project" value="InterPro"/>
</dbReference>